<protein>
    <recommendedName>
        <fullName evidence="3">KRR1 small subunit processome component homolog</fullName>
    </recommendedName>
    <alternativeName>
        <fullName evidence="11">KRR-R motif-containing protein 1</fullName>
    </alternativeName>
</protein>
<dbReference type="InterPro" id="IPR013783">
    <property type="entry name" value="Ig-like_fold"/>
</dbReference>
<dbReference type="GO" id="GO:0003723">
    <property type="term" value="F:RNA binding"/>
    <property type="evidence" value="ECO:0007669"/>
    <property type="project" value="UniProtKB-KW"/>
</dbReference>
<keyword evidence="5 14" id="KW-0245">EGF-like domain</keyword>
<dbReference type="FunFam" id="3.30.1370.10:FF:000014">
    <property type="entry name" value="KRR1 small subunit processome component"/>
    <property type="match status" value="1"/>
</dbReference>
<evidence type="ECO:0000313" key="21">
    <source>
        <dbReference type="Proteomes" id="UP001591681"/>
    </source>
</evidence>
<dbReference type="GO" id="GO:1990904">
    <property type="term" value="C:ribonucleoprotein complex"/>
    <property type="evidence" value="ECO:0007669"/>
    <property type="project" value="UniProtKB-KW"/>
</dbReference>
<dbReference type="GO" id="GO:0005730">
    <property type="term" value="C:nucleolus"/>
    <property type="evidence" value="ECO:0007669"/>
    <property type="project" value="UniProtKB-SubCell"/>
</dbReference>
<keyword evidence="8" id="KW-1015">Disulfide bond</keyword>
<comment type="similarity">
    <text evidence="2">Belongs to the KRR1 family.</text>
</comment>
<dbReference type="InterPro" id="IPR048550">
    <property type="entry name" value="KRR1-like_KH1_euk"/>
</dbReference>
<evidence type="ECO:0000256" key="16">
    <source>
        <dbReference type="SAM" id="Phobius"/>
    </source>
</evidence>
<dbReference type="InterPro" id="IPR018097">
    <property type="entry name" value="EGF_Ca-bd_CS"/>
</dbReference>
<dbReference type="PROSITE" id="PS01187">
    <property type="entry name" value="EGF_CA"/>
    <property type="match status" value="1"/>
</dbReference>
<evidence type="ECO:0000256" key="1">
    <source>
        <dbReference type="ARBA" id="ARBA00004604"/>
    </source>
</evidence>
<keyword evidence="6" id="KW-0698">rRNA processing</keyword>
<dbReference type="EMBL" id="JBHFQA010000002">
    <property type="protein sequence ID" value="KAL2102830.1"/>
    <property type="molecule type" value="Genomic_DNA"/>
</dbReference>
<keyword evidence="10" id="KW-0687">Ribonucleoprotein</keyword>
<evidence type="ECO:0000256" key="11">
    <source>
        <dbReference type="ARBA" id="ARBA00032993"/>
    </source>
</evidence>
<dbReference type="InterPro" id="IPR049883">
    <property type="entry name" value="NOTCH1_EGF-like"/>
</dbReference>
<dbReference type="PANTHER" id="PTHR12581">
    <property type="entry name" value="HIV-1 REV BINDING PROTEIN 2, 3"/>
    <property type="match status" value="1"/>
</dbReference>
<feature type="compositionally biased region" description="Basic residues" evidence="15">
    <location>
        <begin position="1260"/>
        <end position="1269"/>
    </location>
</feature>
<dbReference type="SMART" id="SM00060">
    <property type="entry name" value="FN3"/>
    <property type="match status" value="2"/>
</dbReference>
<dbReference type="PROSITE" id="PS50026">
    <property type="entry name" value="EGF_3"/>
    <property type="match status" value="1"/>
</dbReference>
<feature type="domain" description="ZP" evidence="19">
    <location>
        <begin position="665"/>
        <end position="919"/>
    </location>
</feature>
<dbReference type="InterPro" id="IPR000742">
    <property type="entry name" value="EGF"/>
</dbReference>
<evidence type="ECO:0000256" key="14">
    <source>
        <dbReference type="PROSITE-ProRule" id="PRU00076"/>
    </source>
</evidence>
<dbReference type="Pfam" id="PF07645">
    <property type="entry name" value="EGF_CA"/>
    <property type="match status" value="1"/>
</dbReference>
<dbReference type="InterPro" id="IPR001507">
    <property type="entry name" value="ZP_dom"/>
</dbReference>
<dbReference type="Pfam" id="PF17903">
    <property type="entry name" value="KH_KRR1_1st"/>
    <property type="match status" value="1"/>
</dbReference>
<evidence type="ECO:0000256" key="9">
    <source>
        <dbReference type="ARBA" id="ARBA00023242"/>
    </source>
</evidence>
<comment type="subcellular location">
    <subcellularLocation>
        <location evidence="1">Nucleus</location>
        <location evidence="1">Nucleolus</location>
    </subcellularLocation>
</comment>
<gene>
    <name evidence="20" type="ORF">ACEWY4_001998</name>
</gene>
<keyword evidence="16" id="KW-1133">Transmembrane helix</keyword>
<feature type="transmembrane region" description="Helical" evidence="16">
    <location>
        <begin position="955"/>
        <end position="976"/>
    </location>
</feature>
<dbReference type="InterPro" id="IPR055355">
    <property type="entry name" value="ZP-C"/>
</dbReference>
<sequence>MGNAHTAQARGIAPSSYSCEELNEAELISIGKLGKFNSFTVLPSERHSLKLQYGDLAKTWTFSVSESLNTIEFQRADSPVEKKPNQSSLDALKVFSPEQVFACEEDQVYLQQSEDFILLLGRTTRLPLKLEAHSSSMLLVSWRDAHDPVTSPPSETALCSVSIYHLELGAYATLSTDTTAAQHYRFTGLEGCTPYVACIDLDVSPSVTCLYTITDPGEPRNAQVTSWNTTQVTVSWDCPRNNKFSFFLLTVLHLNGTDHIVQERTYQHSRQPYVFTAADLPPCSRVQFHLQTVCESATVSRTSRAVMIDGNSAHSAIQSIRQSDAGPENYTLSWTVTDKSLIAVFRVYHQGALHGSTLLTTHTVAGLAPCRRYEARVEAVCGESVVMNARTLQTHTGPRAVSDLLYRADDSTALWSGPSSSSGGAFGYNLTHENGSLVSSGGVAEPRLPLQGLALAPGLPYILQVWGECHGWESPSRAVLCFTTPAGPEVKAWQLKCESSNDSLRSVLAVIVPWRLADHLKDRKSPTRLELERIVQNKISELLKDFPHPISVGVLAFEDYENGTRAKISVVLNASITDAAVPLSSDEIVKFIQTLSPTGITFKNGMLYWDDPDECSILEPNPCPPHSVCINTLDSYTCVCQKGYYDVSPLLMPTTDCREKGLSTQCYKSLVVGSVAKAYLVGHFGGVVTVVLNDGRCPVFESETLYYVRVPRHPSHCGTNIVVNDTHIEVTNALSVTAGPERIITRRDLKIIWKCIYPSSHLVNTKMNLHLDWTSSYSLVEYNSSRILEVDMAVFSDDSYTYSYTHAVTLLPEDFLYLEVALRAHNTFASDLLLEVDTCWATESTNPQDKTKGILLRDGCPVDRTFQWLSVNGAGQTARFSVQMFSMPAGQPFYIHCLTRVCAPNENCTTMCPAEMLSRGRRDIRHIPSAVVTAGPLMVSNIWSTGSTHSKRKEAVTLLTVLVGSIGFLVFTFIVVTTTKTLLSHYGRMAIIHIRQTLTNTRKTTSGCFNMASSMEESVKDSPPEKKAKKSKKQVDDSELLTVPEGWKEPSFTREDNPKGLLEESSFATLFPKYREAYLKECWPLVQKALGEVFINANLDLIEGSMTVNTTKKTFDPYAILRARDLIKLLARSVPFEQAVRILQDDMACDIIKVGTLVRNRERFVKRRQRLIGPKGSTLKALELLTSCYVMVQGNTVSALGPHSGLKEVRKVVLDTMKNIHPIYNIKTLMIKRELSSDPELRTQSWERFLPKFRHKSLAKRKQPKKKVVKKEYTPFPPPQPESKVDKELASGEFFLRESEKRRKKMNEIKVKQAEALSKRQEERNKAFIAPKEKPAVKKVKKDTAESKIDIQAIKDKVKKAKNKKLGAPPVNPTPQTASDGKTKKKKNKG</sequence>
<dbReference type="Gene3D" id="2.60.40.4100">
    <property type="entry name" value="Zona pellucida, ZP-C domain"/>
    <property type="match status" value="1"/>
</dbReference>
<keyword evidence="16" id="KW-0812">Transmembrane</keyword>
<dbReference type="SUPFAM" id="SSF54791">
    <property type="entry name" value="Eukaryotic type KH-domain (KH-domain type I)"/>
    <property type="match status" value="1"/>
</dbReference>
<dbReference type="PROSITE" id="PS00010">
    <property type="entry name" value="ASX_HYDROXYL"/>
    <property type="match status" value="1"/>
</dbReference>
<dbReference type="GO" id="GO:0006364">
    <property type="term" value="P:rRNA processing"/>
    <property type="evidence" value="ECO:0007669"/>
    <property type="project" value="UniProtKB-KW"/>
</dbReference>
<evidence type="ECO:0000256" key="6">
    <source>
        <dbReference type="ARBA" id="ARBA00022552"/>
    </source>
</evidence>
<name>A0ABD1KUJ2_9TELE</name>
<dbReference type="Gene3D" id="2.60.40.3210">
    <property type="entry name" value="Zona pellucida, ZP-N domain"/>
    <property type="match status" value="1"/>
</dbReference>
<dbReference type="Gene3D" id="2.60.40.10">
    <property type="entry name" value="Immunoglobulins"/>
    <property type="match status" value="2"/>
</dbReference>
<comment type="subunit">
    <text evidence="13">Part of the small subunit (SSU) processome, composed of more than 70 proteins and the RNA chaperone small nucleolar RNA (snoRNA) U3.</text>
</comment>
<evidence type="ECO:0000256" key="3">
    <source>
        <dbReference type="ARBA" id="ARBA00020053"/>
    </source>
</evidence>
<evidence type="ECO:0000256" key="7">
    <source>
        <dbReference type="ARBA" id="ARBA00022884"/>
    </source>
</evidence>
<feature type="region of interest" description="Disordered" evidence="15">
    <location>
        <begin position="1360"/>
        <end position="1390"/>
    </location>
</feature>
<dbReference type="InterPro" id="IPR048548">
    <property type="entry name" value="KRR1-like_KH2"/>
</dbReference>
<dbReference type="SMART" id="SM00181">
    <property type="entry name" value="EGF"/>
    <property type="match status" value="1"/>
</dbReference>
<dbReference type="InterPro" id="IPR041174">
    <property type="entry name" value="KRR1-like_KH1"/>
</dbReference>
<reference evidence="20 21" key="1">
    <citation type="submission" date="2024-09" db="EMBL/GenBank/DDBJ databases">
        <title>A chromosome-level genome assembly of Gray's grenadier anchovy, Coilia grayii.</title>
        <authorList>
            <person name="Fu Z."/>
        </authorList>
    </citation>
    <scope>NUCLEOTIDE SEQUENCE [LARGE SCALE GENOMIC DNA]</scope>
    <source>
        <strain evidence="20">G4</strain>
        <tissue evidence="20">Muscle</tissue>
    </source>
</reference>
<keyword evidence="16" id="KW-0472">Membrane</keyword>
<accession>A0ABD1KUJ2</accession>
<comment type="caution">
    <text evidence="14">Lacks conserved residue(s) required for the propagation of feature annotation.</text>
</comment>
<proteinExistence type="inferred from homology"/>
<feature type="domain" description="Fibronectin type-III" evidence="18">
    <location>
        <begin position="218"/>
        <end position="313"/>
    </location>
</feature>
<dbReference type="SMART" id="SM00322">
    <property type="entry name" value="KH"/>
    <property type="match status" value="1"/>
</dbReference>
<dbReference type="InterPro" id="IPR042235">
    <property type="entry name" value="ZP-C_dom"/>
</dbReference>
<evidence type="ECO:0000313" key="20">
    <source>
        <dbReference type="EMBL" id="KAL2102830.1"/>
    </source>
</evidence>
<dbReference type="SMART" id="SM00241">
    <property type="entry name" value="ZP"/>
    <property type="match status" value="1"/>
</dbReference>
<dbReference type="Proteomes" id="UP001591681">
    <property type="component" value="Unassembled WGS sequence"/>
</dbReference>
<feature type="region of interest" description="Disordered" evidence="15">
    <location>
        <begin position="1014"/>
        <end position="1038"/>
    </location>
</feature>
<dbReference type="InterPro" id="IPR036116">
    <property type="entry name" value="FN3_sf"/>
</dbReference>
<evidence type="ECO:0000259" key="17">
    <source>
        <dbReference type="PROSITE" id="PS50026"/>
    </source>
</evidence>
<organism evidence="20 21">
    <name type="scientific">Coilia grayii</name>
    <name type="common">Gray's grenadier anchovy</name>
    <dbReference type="NCBI Taxonomy" id="363190"/>
    <lineage>
        <taxon>Eukaryota</taxon>
        <taxon>Metazoa</taxon>
        <taxon>Chordata</taxon>
        <taxon>Craniata</taxon>
        <taxon>Vertebrata</taxon>
        <taxon>Euteleostomi</taxon>
        <taxon>Actinopterygii</taxon>
        <taxon>Neopterygii</taxon>
        <taxon>Teleostei</taxon>
        <taxon>Clupei</taxon>
        <taxon>Clupeiformes</taxon>
        <taxon>Clupeoidei</taxon>
        <taxon>Engraulidae</taxon>
        <taxon>Coilinae</taxon>
        <taxon>Coilia</taxon>
    </lineage>
</organism>
<evidence type="ECO:0000256" key="5">
    <source>
        <dbReference type="ARBA" id="ARBA00022536"/>
    </source>
</evidence>
<evidence type="ECO:0000256" key="4">
    <source>
        <dbReference type="ARBA" id="ARBA00022517"/>
    </source>
</evidence>
<feature type="region of interest" description="Disordered" evidence="15">
    <location>
        <begin position="1315"/>
        <end position="1346"/>
    </location>
</feature>
<dbReference type="Gene3D" id="3.30.1370.10">
    <property type="entry name" value="K Homology domain, type 1"/>
    <property type="match status" value="2"/>
</dbReference>
<keyword evidence="7" id="KW-0694">RNA-binding</keyword>
<dbReference type="SUPFAM" id="SSF49265">
    <property type="entry name" value="Fibronectin type III"/>
    <property type="match status" value="2"/>
</dbReference>
<evidence type="ECO:0000256" key="15">
    <source>
        <dbReference type="SAM" id="MobiDB-lite"/>
    </source>
</evidence>
<dbReference type="InterPro" id="IPR004087">
    <property type="entry name" value="KH_dom"/>
</dbReference>
<comment type="caution">
    <text evidence="20">The sequence shown here is derived from an EMBL/GenBank/DDBJ whole genome shotgun (WGS) entry which is preliminary data.</text>
</comment>
<keyword evidence="9" id="KW-0539">Nucleus</keyword>
<dbReference type="Pfam" id="PF00100">
    <property type="entry name" value="Zona_pellucida"/>
    <property type="match status" value="1"/>
</dbReference>
<evidence type="ECO:0000256" key="12">
    <source>
        <dbReference type="ARBA" id="ARBA00035000"/>
    </source>
</evidence>
<feature type="domain" description="EGF-like" evidence="17">
    <location>
        <begin position="611"/>
        <end position="650"/>
    </location>
</feature>
<feature type="transmembrane region" description="Helical" evidence="16">
    <location>
        <begin position="926"/>
        <end position="943"/>
    </location>
</feature>
<dbReference type="InterPro" id="IPR024166">
    <property type="entry name" value="rRNA_assembly_KRR1"/>
</dbReference>
<dbReference type="InterPro" id="IPR048549">
    <property type="entry name" value="KRR1-like_KH2_euk"/>
</dbReference>
<keyword evidence="4" id="KW-0690">Ribosome biogenesis</keyword>
<dbReference type="SMART" id="SM00179">
    <property type="entry name" value="EGF_CA"/>
    <property type="match status" value="1"/>
</dbReference>
<evidence type="ECO:0000256" key="8">
    <source>
        <dbReference type="ARBA" id="ARBA00023157"/>
    </source>
</evidence>
<dbReference type="InterPro" id="IPR000152">
    <property type="entry name" value="EGF-type_Asp/Asn_hydroxyl_site"/>
</dbReference>
<dbReference type="PANTHER" id="PTHR12581:SF0">
    <property type="entry name" value="KRR1 SMALL SUBUNIT PROCESSOME COMPONENT HOMOLOG"/>
    <property type="match status" value="1"/>
</dbReference>
<comment type="function">
    <text evidence="12">Part of the small subunit (SSU) processome, first precursor of the small eukaryotic ribosomal subunit. During the assembly of the SSU processome in the nucleolus, many ribosome biogenesis factors, an RNA chaperone and ribosomal proteins associate with the nascent pre-rRNA and work in concert to generate RNA folding, modifications, rearrangements and cleavage as well as targeted degradation of pre-ribosomal RNA by the RNA exosome.</text>
</comment>
<feature type="compositionally biased region" description="Basic and acidic residues" evidence="15">
    <location>
        <begin position="1017"/>
        <end position="1026"/>
    </location>
</feature>
<dbReference type="InterPro" id="IPR036612">
    <property type="entry name" value="KH_dom_type_1_sf"/>
</dbReference>
<dbReference type="PROSITE" id="PS50853">
    <property type="entry name" value="FN3"/>
    <property type="match status" value="1"/>
</dbReference>
<dbReference type="CDD" id="cd00054">
    <property type="entry name" value="EGF_CA"/>
    <property type="match status" value="1"/>
</dbReference>
<dbReference type="CDD" id="cd22393">
    <property type="entry name" value="KH-I_KRR1_rpt1"/>
    <property type="match status" value="1"/>
</dbReference>
<evidence type="ECO:0000259" key="18">
    <source>
        <dbReference type="PROSITE" id="PS50853"/>
    </source>
</evidence>
<dbReference type="InterPro" id="IPR001881">
    <property type="entry name" value="EGF-like_Ca-bd_dom"/>
</dbReference>
<evidence type="ECO:0000256" key="13">
    <source>
        <dbReference type="ARBA" id="ARBA00035020"/>
    </source>
</evidence>
<dbReference type="Gene3D" id="2.10.25.10">
    <property type="entry name" value="Laminin"/>
    <property type="match status" value="1"/>
</dbReference>
<evidence type="ECO:0000256" key="10">
    <source>
        <dbReference type="ARBA" id="ARBA00023274"/>
    </source>
</evidence>
<keyword evidence="21" id="KW-1185">Reference proteome</keyword>
<dbReference type="CDD" id="cd22394">
    <property type="entry name" value="KH-I_KRR1_rpt2"/>
    <property type="match status" value="1"/>
</dbReference>
<feature type="region of interest" description="Disordered" evidence="15">
    <location>
        <begin position="1260"/>
        <end position="1286"/>
    </location>
</feature>
<dbReference type="FunFam" id="3.30.1370.10:FF:000011">
    <property type="entry name" value="KRR1 small subunit processome component"/>
    <property type="match status" value="1"/>
</dbReference>
<dbReference type="Pfam" id="PF21800">
    <property type="entry name" value="KH_KRR1_2nd"/>
    <property type="match status" value="1"/>
</dbReference>
<dbReference type="SUPFAM" id="SSF57196">
    <property type="entry name" value="EGF/Laminin"/>
    <property type="match status" value="1"/>
</dbReference>
<evidence type="ECO:0000259" key="19">
    <source>
        <dbReference type="PROSITE" id="PS51034"/>
    </source>
</evidence>
<evidence type="ECO:0000256" key="2">
    <source>
        <dbReference type="ARBA" id="ARBA00009344"/>
    </source>
</evidence>
<dbReference type="PROSITE" id="PS51034">
    <property type="entry name" value="ZP_2"/>
    <property type="match status" value="1"/>
</dbReference>
<dbReference type="InterPro" id="IPR003961">
    <property type="entry name" value="FN3_dom"/>
</dbReference>